<evidence type="ECO:0000313" key="1">
    <source>
        <dbReference type="EMBL" id="HIU09811.1"/>
    </source>
</evidence>
<protein>
    <submittedName>
        <fullName evidence="1">Uncharacterized protein</fullName>
    </submittedName>
</protein>
<dbReference type="Proteomes" id="UP000824124">
    <property type="component" value="Unassembled WGS sequence"/>
</dbReference>
<name>A0A9D1KYX7_9FIRM</name>
<dbReference type="EMBL" id="DVMH01000005">
    <property type="protein sequence ID" value="HIU09811.1"/>
    <property type="molecule type" value="Genomic_DNA"/>
</dbReference>
<evidence type="ECO:0000313" key="2">
    <source>
        <dbReference type="Proteomes" id="UP000824124"/>
    </source>
</evidence>
<gene>
    <name evidence="1" type="ORF">IAB00_00940</name>
</gene>
<comment type="caution">
    <text evidence="1">The sequence shown here is derived from an EMBL/GenBank/DDBJ whole genome shotgun (WGS) entry which is preliminary data.</text>
</comment>
<sequence length="179" mass="20431">MTTKKTAESRPQMQENFDFAKIAHEFIHKFHLDFGKNDSLLSITEITSGASISMFGYIACYITLRGRGNDRNPYLKVANDELKKAGLTEQQLPPCIVGEDMYQTHYFNLDCNLDCVVTALYNYAKKYYSSEIFGCCSKYIQCSDARQCIVNDLAISINCAYFKNLQAGRIFYGKNRNID</sequence>
<organism evidence="1 2">
    <name type="scientific">Candidatus Avidehalobacter gallistercoris</name>
    <dbReference type="NCBI Taxonomy" id="2840694"/>
    <lineage>
        <taxon>Bacteria</taxon>
        <taxon>Bacillati</taxon>
        <taxon>Bacillota</taxon>
        <taxon>Clostridia</taxon>
        <taxon>Eubacteriales</taxon>
        <taxon>Peptococcaceae</taxon>
        <taxon>Peptococcaceae incertae sedis</taxon>
        <taxon>Candidatus Avidehalobacter</taxon>
    </lineage>
</organism>
<proteinExistence type="predicted"/>
<reference evidence="1" key="1">
    <citation type="submission" date="2020-10" db="EMBL/GenBank/DDBJ databases">
        <authorList>
            <person name="Gilroy R."/>
        </authorList>
    </citation>
    <scope>NUCLEOTIDE SEQUENCE</scope>
    <source>
        <strain evidence="1">2830</strain>
    </source>
</reference>
<dbReference type="AlphaFoldDB" id="A0A9D1KYX7"/>
<reference evidence="1" key="2">
    <citation type="journal article" date="2021" name="PeerJ">
        <title>Extensive microbial diversity within the chicken gut microbiome revealed by metagenomics and culture.</title>
        <authorList>
            <person name="Gilroy R."/>
            <person name="Ravi A."/>
            <person name="Getino M."/>
            <person name="Pursley I."/>
            <person name="Horton D.L."/>
            <person name="Alikhan N.F."/>
            <person name="Baker D."/>
            <person name="Gharbi K."/>
            <person name="Hall N."/>
            <person name="Watson M."/>
            <person name="Adriaenssens E.M."/>
            <person name="Foster-Nyarko E."/>
            <person name="Jarju S."/>
            <person name="Secka A."/>
            <person name="Antonio M."/>
            <person name="Oren A."/>
            <person name="Chaudhuri R.R."/>
            <person name="La Ragione R."/>
            <person name="Hildebrand F."/>
            <person name="Pallen M.J."/>
        </authorList>
    </citation>
    <scope>NUCLEOTIDE SEQUENCE</scope>
    <source>
        <strain evidence="1">2830</strain>
    </source>
</reference>
<accession>A0A9D1KYX7</accession>